<evidence type="ECO:0000259" key="6">
    <source>
        <dbReference type="PROSITE" id="PS50196"/>
    </source>
</evidence>
<dbReference type="SMART" id="SM00160">
    <property type="entry name" value="RanBD"/>
    <property type="match status" value="1"/>
</dbReference>
<dbReference type="Gene3D" id="2.30.29.30">
    <property type="entry name" value="Pleckstrin-homology domain (PH domain)/Phosphotyrosine-binding domain (PTB)"/>
    <property type="match status" value="1"/>
</dbReference>
<dbReference type="InterPro" id="IPR045256">
    <property type="entry name" value="RanBP1_RanBD"/>
</dbReference>
<organism evidence="7 8">
    <name type="scientific">Coptis chinensis</name>
    <dbReference type="NCBI Taxonomy" id="261450"/>
    <lineage>
        <taxon>Eukaryota</taxon>
        <taxon>Viridiplantae</taxon>
        <taxon>Streptophyta</taxon>
        <taxon>Embryophyta</taxon>
        <taxon>Tracheophyta</taxon>
        <taxon>Spermatophyta</taxon>
        <taxon>Magnoliopsida</taxon>
        <taxon>Ranunculales</taxon>
        <taxon>Ranunculaceae</taxon>
        <taxon>Coptidoideae</taxon>
        <taxon>Coptis</taxon>
    </lineage>
</organism>
<dbReference type="CDD" id="cd13179">
    <property type="entry name" value="RanBD_RanBP1"/>
    <property type="match status" value="1"/>
</dbReference>
<dbReference type="PANTHER" id="PTHR23138">
    <property type="entry name" value="RAN BINDING PROTEIN"/>
    <property type="match status" value="1"/>
</dbReference>
<dbReference type="PROSITE" id="PS50196">
    <property type="entry name" value="RANBD1"/>
    <property type="match status" value="1"/>
</dbReference>
<evidence type="ECO:0000313" key="7">
    <source>
        <dbReference type="EMBL" id="KAF9592055.1"/>
    </source>
</evidence>
<dbReference type="GO" id="GO:0005643">
    <property type="term" value="C:nuclear pore"/>
    <property type="evidence" value="ECO:0007669"/>
    <property type="project" value="UniProtKB-SubCell"/>
</dbReference>
<keyword evidence="2" id="KW-0509">mRNA transport</keyword>
<feature type="compositionally biased region" description="Basic and acidic residues" evidence="5">
    <location>
        <begin position="9"/>
        <end position="25"/>
    </location>
</feature>
<keyword evidence="4" id="KW-0653">Protein transport</keyword>
<evidence type="ECO:0000256" key="3">
    <source>
        <dbReference type="ARBA" id="ARBA00023010"/>
    </source>
</evidence>
<keyword evidence="4" id="KW-0539">Nucleus</keyword>
<protein>
    <recommendedName>
        <fullName evidence="6">RanBD1 domain-containing protein</fullName>
    </recommendedName>
</protein>
<proteinExistence type="predicted"/>
<gene>
    <name evidence="7" type="ORF">IFM89_011805</name>
</gene>
<dbReference type="GO" id="GO:0005737">
    <property type="term" value="C:cytoplasm"/>
    <property type="evidence" value="ECO:0007669"/>
    <property type="project" value="TreeGrafter"/>
</dbReference>
<reference evidence="7 8" key="1">
    <citation type="submission" date="2020-10" db="EMBL/GenBank/DDBJ databases">
        <title>The Coptis chinensis genome and diversification of protoberbering-type alkaloids.</title>
        <authorList>
            <person name="Wang B."/>
            <person name="Shu S."/>
            <person name="Song C."/>
            <person name="Liu Y."/>
        </authorList>
    </citation>
    <scope>NUCLEOTIDE SEQUENCE [LARGE SCALE GENOMIC DNA]</scope>
    <source>
        <strain evidence="7">HL-2020</strain>
        <tissue evidence="7">Leaf</tissue>
    </source>
</reference>
<feature type="compositionally biased region" description="Basic and acidic residues" evidence="5">
    <location>
        <begin position="241"/>
        <end position="250"/>
    </location>
</feature>
<keyword evidence="2" id="KW-0813">Transport</keyword>
<name>A0A835H2A8_9MAGN</name>
<sequence length="250" mass="27752">MASSTSSHTAEHEKEEEVEETQQHVEDEDTGAEVAPIVQLEQVTVSTGEENEHVLLDLKAKLYRYDKQGKQWKERGVGNVKFLKHKDSGKVRLVMRQSKTLKICANHAIVPGMSVQEHGGSEKSCVWHAVDFSDEELKAELFCIRFGSVENCKTFMQKFEGITDVVEDENREGSAAAELLERQLNINDGKTEKAGEKVPVAADEEKPESEDGETRSPGEGVTVKEVEDHLRAEDGQTVNAGEERQPSSTS</sequence>
<feature type="region of interest" description="Disordered" evidence="5">
    <location>
        <begin position="1"/>
        <end position="34"/>
    </location>
</feature>
<feature type="domain" description="RanBD1" evidence="6">
    <location>
        <begin position="33"/>
        <end position="160"/>
    </location>
</feature>
<dbReference type="SUPFAM" id="SSF50729">
    <property type="entry name" value="PH domain-like"/>
    <property type="match status" value="1"/>
</dbReference>
<evidence type="ECO:0000256" key="2">
    <source>
        <dbReference type="ARBA" id="ARBA00022816"/>
    </source>
</evidence>
<keyword evidence="8" id="KW-1185">Reference proteome</keyword>
<evidence type="ECO:0000313" key="8">
    <source>
        <dbReference type="Proteomes" id="UP000631114"/>
    </source>
</evidence>
<evidence type="ECO:0000256" key="4">
    <source>
        <dbReference type="ARBA" id="ARBA00023132"/>
    </source>
</evidence>
<feature type="region of interest" description="Disordered" evidence="5">
    <location>
        <begin position="186"/>
        <end position="250"/>
    </location>
</feature>
<keyword evidence="3" id="KW-0811">Translocation</keyword>
<dbReference type="OrthoDB" id="2357150at2759"/>
<dbReference type="InterPro" id="IPR011993">
    <property type="entry name" value="PH-like_dom_sf"/>
</dbReference>
<dbReference type="GO" id="GO:0005096">
    <property type="term" value="F:GTPase activator activity"/>
    <property type="evidence" value="ECO:0007669"/>
    <property type="project" value="TreeGrafter"/>
</dbReference>
<comment type="caution">
    <text evidence="7">The sequence shown here is derived from an EMBL/GenBank/DDBJ whole genome shotgun (WGS) entry which is preliminary data.</text>
</comment>
<dbReference type="PANTHER" id="PTHR23138:SF87">
    <property type="entry name" value="E3 SUMO-PROTEIN LIGASE RANBP2"/>
    <property type="match status" value="1"/>
</dbReference>
<feature type="compositionally biased region" description="Basic and acidic residues" evidence="5">
    <location>
        <begin position="212"/>
        <end position="234"/>
    </location>
</feature>
<dbReference type="FunFam" id="2.30.29.30:FF:000312">
    <property type="entry name" value="Ran binding protein 1"/>
    <property type="match status" value="1"/>
</dbReference>
<dbReference type="GO" id="GO:0015031">
    <property type="term" value="P:protein transport"/>
    <property type="evidence" value="ECO:0007669"/>
    <property type="project" value="UniProtKB-KW"/>
</dbReference>
<evidence type="ECO:0000256" key="1">
    <source>
        <dbReference type="ARBA" id="ARBA00004567"/>
    </source>
</evidence>
<dbReference type="AlphaFoldDB" id="A0A835H2A8"/>
<dbReference type="GO" id="GO:0051028">
    <property type="term" value="P:mRNA transport"/>
    <property type="evidence" value="ECO:0007669"/>
    <property type="project" value="UniProtKB-KW"/>
</dbReference>
<keyword evidence="4" id="KW-0906">Nuclear pore complex</keyword>
<dbReference type="InterPro" id="IPR000156">
    <property type="entry name" value="Ran_bind_dom"/>
</dbReference>
<dbReference type="InterPro" id="IPR045255">
    <property type="entry name" value="RanBP1-like"/>
</dbReference>
<dbReference type="GO" id="GO:0006913">
    <property type="term" value="P:nucleocytoplasmic transport"/>
    <property type="evidence" value="ECO:0007669"/>
    <property type="project" value="InterPro"/>
</dbReference>
<dbReference type="Pfam" id="PF00638">
    <property type="entry name" value="Ran_BP1"/>
    <property type="match status" value="1"/>
</dbReference>
<dbReference type="Proteomes" id="UP000631114">
    <property type="component" value="Unassembled WGS sequence"/>
</dbReference>
<dbReference type="EMBL" id="JADFTS010000008">
    <property type="protein sequence ID" value="KAF9592055.1"/>
    <property type="molecule type" value="Genomic_DNA"/>
</dbReference>
<accession>A0A835H2A8</accession>
<comment type="subcellular location">
    <subcellularLocation>
        <location evidence="1">Nucleus</location>
        <location evidence="1">Nuclear pore complex</location>
    </subcellularLocation>
</comment>
<evidence type="ECO:0000256" key="5">
    <source>
        <dbReference type="SAM" id="MobiDB-lite"/>
    </source>
</evidence>